<feature type="compositionally biased region" description="Basic and acidic residues" evidence="3">
    <location>
        <begin position="360"/>
        <end position="373"/>
    </location>
</feature>
<dbReference type="EMBL" id="VKLS01000155">
    <property type="protein sequence ID" value="TSB39924.1"/>
    <property type="molecule type" value="Genomic_DNA"/>
</dbReference>
<sequence length="379" mass="39815">MRGVRVRRATSGPLGGASRGTAMEATGLGRRDRRHGELRDCTFRLPAGRICALAGPPGAGTSTLLALAAGRLRPAEGTVRVFGADPRTADGRGRVAYLGRERFPRPWRTVAEALRHARARHDGPWQTARAARVLGAGRVPLQARVGELSAERYARFALALALAKGPELLLLDEPFAGLDPLTRHEVAAQLMEQAAVYGTTLVLSSYALAELDGICDHLLLLGGGGVRLAGEVDDVIAAHGLLLGTAERPGALPAGIAAYPVVDAQWSGRRYTALVRRQGPPDGPWEAAEPSLEELLLGYLRSPGAPALPASGAAPAGPRLWQRPGVPGLPRNGAAPRGGTAFRTTGGPLLSGIPRGRRQGGADRRGHRWELHGNEGVTV</sequence>
<dbReference type="OrthoDB" id="9804819at2"/>
<organism evidence="5 6">
    <name type="scientific">Streptomyces benahoarensis</name>
    <dbReference type="NCBI Taxonomy" id="2595054"/>
    <lineage>
        <taxon>Bacteria</taxon>
        <taxon>Bacillati</taxon>
        <taxon>Actinomycetota</taxon>
        <taxon>Actinomycetes</taxon>
        <taxon>Kitasatosporales</taxon>
        <taxon>Streptomycetaceae</taxon>
        <taxon>Streptomyces</taxon>
    </lineage>
</organism>
<accession>A0A553ZEP1</accession>
<evidence type="ECO:0000256" key="1">
    <source>
        <dbReference type="ARBA" id="ARBA00022741"/>
    </source>
</evidence>
<evidence type="ECO:0000313" key="6">
    <source>
        <dbReference type="Proteomes" id="UP000320888"/>
    </source>
</evidence>
<feature type="region of interest" description="Disordered" evidence="3">
    <location>
        <begin position="309"/>
        <end position="379"/>
    </location>
</feature>
<keyword evidence="2 5" id="KW-0067">ATP-binding</keyword>
<dbReference type="PANTHER" id="PTHR43158:SF2">
    <property type="entry name" value="SKFA PEPTIDE EXPORT ATP-BINDING PROTEIN SKFE"/>
    <property type="match status" value="1"/>
</dbReference>
<comment type="caution">
    <text evidence="5">The sequence shown here is derived from an EMBL/GenBank/DDBJ whole genome shotgun (WGS) entry which is preliminary data.</text>
</comment>
<dbReference type="Proteomes" id="UP000320888">
    <property type="component" value="Unassembled WGS sequence"/>
</dbReference>
<evidence type="ECO:0000313" key="5">
    <source>
        <dbReference type="EMBL" id="TSB39924.1"/>
    </source>
</evidence>
<evidence type="ECO:0000259" key="4">
    <source>
        <dbReference type="PROSITE" id="PS50893"/>
    </source>
</evidence>
<dbReference type="GO" id="GO:0016887">
    <property type="term" value="F:ATP hydrolysis activity"/>
    <property type="evidence" value="ECO:0007669"/>
    <property type="project" value="InterPro"/>
</dbReference>
<dbReference type="InterPro" id="IPR003593">
    <property type="entry name" value="AAA+_ATPase"/>
</dbReference>
<dbReference type="InterPro" id="IPR027417">
    <property type="entry name" value="P-loop_NTPase"/>
</dbReference>
<reference evidence="5 6" key="1">
    <citation type="submission" date="2019-07" db="EMBL/GenBank/DDBJ databases">
        <title>Draft genome for Streptomyces benahoarensis MZ03-48.</title>
        <authorList>
            <person name="Gonzalez-Pimentel J.L."/>
        </authorList>
    </citation>
    <scope>NUCLEOTIDE SEQUENCE [LARGE SCALE GENOMIC DNA]</scope>
    <source>
        <strain evidence="5 6">MZ03-48</strain>
    </source>
</reference>
<gene>
    <name evidence="5" type="ORF">FNZ23_14595</name>
</gene>
<feature type="compositionally biased region" description="Low complexity" evidence="3">
    <location>
        <begin position="309"/>
        <end position="320"/>
    </location>
</feature>
<evidence type="ECO:0000256" key="3">
    <source>
        <dbReference type="SAM" id="MobiDB-lite"/>
    </source>
</evidence>
<dbReference type="PROSITE" id="PS50893">
    <property type="entry name" value="ABC_TRANSPORTER_2"/>
    <property type="match status" value="1"/>
</dbReference>
<name>A0A553ZEP1_9ACTN</name>
<protein>
    <submittedName>
        <fullName evidence="5">ATP-binding cassette domain-containing protein</fullName>
    </submittedName>
</protein>
<dbReference type="SMART" id="SM00382">
    <property type="entry name" value="AAA"/>
    <property type="match status" value="1"/>
</dbReference>
<dbReference type="AlphaFoldDB" id="A0A553ZEP1"/>
<dbReference type="PANTHER" id="PTHR43158">
    <property type="entry name" value="SKFA PEPTIDE EXPORT ATP-BINDING PROTEIN SKFE"/>
    <property type="match status" value="1"/>
</dbReference>
<evidence type="ECO:0000256" key="2">
    <source>
        <dbReference type="ARBA" id="ARBA00022840"/>
    </source>
</evidence>
<keyword evidence="1" id="KW-0547">Nucleotide-binding</keyword>
<feature type="domain" description="ABC transporter" evidence="4">
    <location>
        <begin position="23"/>
        <end position="248"/>
    </location>
</feature>
<dbReference type="Gene3D" id="3.40.50.300">
    <property type="entry name" value="P-loop containing nucleotide triphosphate hydrolases"/>
    <property type="match status" value="1"/>
</dbReference>
<keyword evidence="6" id="KW-1185">Reference proteome</keyword>
<dbReference type="SUPFAM" id="SSF52540">
    <property type="entry name" value="P-loop containing nucleoside triphosphate hydrolases"/>
    <property type="match status" value="1"/>
</dbReference>
<dbReference type="GO" id="GO:0005524">
    <property type="term" value="F:ATP binding"/>
    <property type="evidence" value="ECO:0007669"/>
    <property type="project" value="UniProtKB-KW"/>
</dbReference>
<proteinExistence type="predicted"/>
<dbReference type="InterPro" id="IPR003439">
    <property type="entry name" value="ABC_transporter-like_ATP-bd"/>
</dbReference>
<feature type="region of interest" description="Disordered" evidence="3">
    <location>
        <begin position="1"/>
        <end position="33"/>
    </location>
</feature>
<dbReference type="Pfam" id="PF00005">
    <property type="entry name" value="ABC_tran"/>
    <property type="match status" value="1"/>
</dbReference>